<comment type="caution">
    <text evidence="1">The sequence shown here is derived from an EMBL/GenBank/DDBJ whole genome shotgun (WGS) entry which is preliminary data.</text>
</comment>
<dbReference type="EMBL" id="MU864356">
    <property type="protein sequence ID" value="KAK4192016.1"/>
    <property type="molecule type" value="Genomic_DNA"/>
</dbReference>
<reference evidence="1" key="1">
    <citation type="journal article" date="2023" name="Mol. Phylogenet. Evol.">
        <title>Genome-scale phylogeny and comparative genomics of the fungal order Sordariales.</title>
        <authorList>
            <person name="Hensen N."/>
            <person name="Bonometti L."/>
            <person name="Westerberg I."/>
            <person name="Brannstrom I.O."/>
            <person name="Guillou S."/>
            <person name="Cros-Aarteil S."/>
            <person name="Calhoun S."/>
            <person name="Haridas S."/>
            <person name="Kuo A."/>
            <person name="Mondo S."/>
            <person name="Pangilinan J."/>
            <person name="Riley R."/>
            <person name="LaButti K."/>
            <person name="Andreopoulos B."/>
            <person name="Lipzen A."/>
            <person name="Chen C."/>
            <person name="Yan M."/>
            <person name="Daum C."/>
            <person name="Ng V."/>
            <person name="Clum A."/>
            <person name="Steindorff A."/>
            <person name="Ohm R.A."/>
            <person name="Martin F."/>
            <person name="Silar P."/>
            <person name="Natvig D.O."/>
            <person name="Lalanne C."/>
            <person name="Gautier V."/>
            <person name="Ament-Velasquez S.L."/>
            <person name="Kruys A."/>
            <person name="Hutchinson M.I."/>
            <person name="Powell A.J."/>
            <person name="Barry K."/>
            <person name="Miller A.N."/>
            <person name="Grigoriev I.V."/>
            <person name="Debuchy R."/>
            <person name="Gladieux P."/>
            <person name="Hiltunen Thoren M."/>
            <person name="Johannesson H."/>
        </authorList>
    </citation>
    <scope>NUCLEOTIDE SEQUENCE</scope>
    <source>
        <strain evidence="1">PSN309</strain>
    </source>
</reference>
<proteinExistence type="predicted"/>
<keyword evidence="2" id="KW-1185">Reference proteome</keyword>
<reference evidence="1" key="2">
    <citation type="submission" date="2023-05" db="EMBL/GenBank/DDBJ databases">
        <authorList>
            <consortium name="Lawrence Berkeley National Laboratory"/>
            <person name="Steindorff A."/>
            <person name="Hensen N."/>
            <person name="Bonometti L."/>
            <person name="Westerberg I."/>
            <person name="Brannstrom I.O."/>
            <person name="Guillou S."/>
            <person name="Cros-Aarteil S."/>
            <person name="Calhoun S."/>
            <person name="Haridas S."/>
            <person name="Kuo A."/>
            <person name="Mondo S."/>
            <person name="Pangilinan J."/>
            <person name="Riley R."/>
            <person name="Labutti K."/>
            <person name="Andreopoulos B."/>
            <person name="Lipzen A."/>
            <person name="Chen C."/>
            <person name="Yanf M."/>
            <person name="Daum C."/>
            <person name="Ng V."/>
            <person name="Clum A."/>
            <person name="Ohm R."/>
            <person name="Martin F."/>
            <person name="Silar P."/>
            <person name="Natvig D."/>
            <person name="Lalanne C."/>
            <person name="Gautier V."/>
            <person name="Ament-Velasquez S.L."/>
            <person name="Kruys A."/>
            <person name="Hutchinson M.I."/>
            <person name="Powell A.J."/>
            <person name="Barry K."/>
            <person name="Miller A.N."/>
            <person name="Grigoriev I.V."/>
            <person name="Debuchy R."/>
            <person name="Gladieux P."/>
            <person name="Thoren M.H."/>
            <person name="Johannesson H."/>
        </authorList>
    </citation>
    <scope>NUCLEOTIDE SEQUENCE</scope>
    <source>
        <strain evidence="1">PSN309</strain>
    </source>
</reference>
<accession>A0AAN6X2G6</accession>
<dbReference type="AlphaFoldDB" id="A0AAN6X2G6"/>
<protein>
    <submittedName>
        <fullName evidence="1">Uncharacterized protein</fullName>
    </submittedName>
</protein>
<evidence type="ECO:0000313" key="1">
    <source>
        <dbReference type="EMBL" id="KAK4192016.1"/>
    </source>
</evidence>
<organism evidence="1 2">
    <name type="scientific">Podospora australis</name>
    <dbReference type="NCBI Taxonomy" id="1536484"/>
    <lineage>
        <taxon>Eukaryota</taxon>
        <taxon>Fungi</taxon>
        <taxon>Dikarya</taxon>
        <taxon>Ascomycota</taxon>
        <taxon>Pezizomycotina</taxon>
        <taxon>Sordariomycetes</taxon>
        <taxon>Sordariomycetidae</taxon>
        <taxon>Sordariales</taxon>
        <taxon>Podosporaceae</taxon>
        <taxon>Podospora</taxon>
    </lineage>
</organism>
<dbReference type="InterPro" id="IPR032675">
    <property type="entry name" value="LRR_dom_sf"/>
</dbReference>
<dbReference type="SUPFAM" id="SSF52047">
    <property type="entry name" value="RNI-like"/>
    <property type="match status" value="1"/>
</dbReference>
<dbReference type="Gene3D" id="3.80.10.10">
    <property type="entry name" value="Ribonuclease Inhibitor"/>
    <property type="match status" value="1"/>
</dbReference>
<name>A0AAN6X2G6_9PEZI</name>
<sequence>MAATTHSLILPNEIWWIITQLLRSRLDHNGLYTLARVSHGLASLALPELYSIHSWSDAFDAHILALDKCVCLWRSVIASSLGETLFPYCSWINQFKLGNLHSLLEDLSKNNPALKAEFFKSPLDKFQIKGGRGTRGAALNLEAIVNQMADSVTEYIGANVRRAKLTTLEAFHLPSGNLVNWVSNLPRLTSLVVREGSVLTSEVAKALAENCGMLTEIECYSCKGEGIDAQMAGFFESLEPNTLESFTVLSANELGQKSFRALTHHSESLKFLTLQSLDRTAFDNLGELHSCLGILQLTLEASATAQSYQWESQSKTAFQKTIQWLRDCPELAELELTLVPNASTILAELLKNSSTQLTMLTVKLNELNDGVYWGLECQDELLYLTVKIANEDVLESDDDRHSFFTDVICSRPKLYGLDTNELLTLNDIIRICNHIPTLGSISLNGEFFDDEYLLPLSRLENLQSLQVFSPSGITATGLLAFLARLIGHGPGSHEYLEITIACQGWHHHFSEEDERIVTELIEDKFDGRFEMTYLQDPDARDYSDSDD</sequence>
<dbReference type="Proteomes" id="UP001302126">
    <property type="component" value="Unassembled WGS sequence"/>
</dbReference>
<gene>
    <name evidence="1" type="ORF">QBC35DRAFT_374401</name>
</gene>
<evidence type="ECO:0000313" key="2">
    <source>
        <dbReference type="Proteomes" id="UP001302126"/>
    </source>
</evidence>